<dbReference type="Proteomes" id="UP000003653">
    <property type="component" value="Unassembled WGS sequence"/>
</dbReference>
<gene>
    <name evidence="3" type="ORF">HMPREF0591_1824</name>
</gene>
<sequence>MLPSPQPGAKALTRAHAHPRLPRPPTARAHPAPAPAPNAEFNVWPRGTTTSTSPAHLPVTSPNPKSATPHLLAPFPTPTPSPVHTPLAPPGSLQRLLAHWHKDVQDWLWPRAARGHNRSSPCWVRAGAGRRWSRMLTISRLSRWSIAYYEKTANEAKQAAMDRQAAGGGLGEYYSEGDTRVPTWVLAGDAVTVAELTGLSGAALASGFADGNVATTWLDEGIAPNGASGRAFTKESVHGFDLTFAAPKSVSLVRALTSEINDKVIAEAHSRAVKAAMDYLHQHAGYTRVHNPVTGKKNLQRLPGLVAIAYQHETSRCGDPHMHTHVIVPNRQPRADGVLVSIDSKSLHHEAKAAGVIYQAVLRHELHAERGFEWREVDERSGMADIAGVTKRWNRRLINLRH</sequence>
<evidence type="ECO:0000313" key="3">
    <source>
        <dbReference type="EMBL" id="EFG78268.1"/>
    </source>
</evidence>
<dbReference type="AlphaFoldDB" id="D5P6N0"/>
<feature type="domain" description="TrwC relaxase" evidence="2">
    <location>
        <begin position="147"/>
        <end position="393"/>
    </location>
</feature>
<keyword evidence="4" id="KW-1185">Reference proteome</keyword>
<evidence type="ECO:0000259" key="2">
    <source>
        <dbReference type="Pfam" id="PF08751"/>
    </source>
</evidence>
<feature type="compositionally biased region" description="Pro residues" evidence="1">
    <location>
        <begin position="75"/>
        <end position="85"/>
    </location>
</feature>
<evidence type="ECO:0000313" key="4">
    <source>
        <dbReference type="Proteomes" id="UP000003653"/>
    </source>
</evidence>
<comment type="caution">
    <text evidence="3">The sequence shown here is derived from an EMBL/GenBank/DDBJ whole genome shotgun (WGS) entry which is preliminary data.</text>
</comment>
<feature type="compositionally biased region" description="Polar residues" evidence="1">
    <location>
        <begin position="47"/>
        <end position="66"/>
    </location>
</feature>
<dbReference type="NCBIfam" id="NF041492">
    <property type="entry name" value="MobF"/>
    <property type="match status" value="1"/>
</dbReference>
<dbReference type="SUPFAM" id="SSF55464">
    <property type="entry name" value="Origin of replication-binding domain, RBD-like"/>
    <property type="match status" value="1"/>
</dbReference>
<dbReference type="Pfam" id="PF08751">
    <property type="entry name" value="TrwC"/>
    <property type="match status" value="1"/>
</dbReference>
<reference evidence="3 4" key="1">
    <citation type="submission" date="2010-04" db="EMBL/GenBank/DDBJ databases">
        <authorList>
            <person name="Muzny D."/>
            <person name="Qin X."/>
            <person name="Deng J."/>
            <person name="Jiang H."/>
            <person name="Liu Y."/>
            <person name="Qu J."/>
            <person name="Song X.-Z."/>
            <person name="Zhang L."/>
            <person name="Thornton R."/>
            <person name="Coyle M."/>
            <person name="Francisco L."/>
            <person name="Jackson L."/>
            <person name="Javaid M."/>
            <person name="Korchina V."/>
            <person name="Kovar C."/>
            <person name="Mata R."/>
            <person name="Mathew T."/>
            <person name="Ngo R."/>
            <person name="Nguyen L."/>
            <person name="Nguyen N."/>
            <person name="Okwuonu G."/>
            <person name="Ongeri F."/>
            <person name="Pham C."/>
            <person name="Simmons D."/>
            <person name="Wilczek-Boney K."/>
            <person name="Hale W."/>
            <person name="Jakkamsetti A."/>
            <person name="Pham P."/>
            <person name="Ruth R."/>
            <person name="San Lucas F."/>
            <person name="Warren J."/>
            <person name="Zhang J."/>
            <person name="Zhao Z."/>
            <person name="Zhou C."/>
            <person name="Zhu D."/>
            <person name="Lee S."/>
            <person name="Bess C."/>
            <person name="Blankenburg K."/>
            <person name="Forbes L."/>
            <person name="Fu Q."/>
            <person name="Gubbala S."/>
            <person name="Hirani K."/>
            <person name="Jayaseelan J.C."/>
            <person name="Lara F."/>
            <person name="Munidasa M."/>
            <person name="Palculict T."/>
            <person name="Patil S."/>
            <person name="Pu L.-L."/>
            <person name="Saada N."/>
            <person name="Tang L."/>
            <person name="Weissenberger G."/>
            <person name="Zhu Y."/>
            <person name="Hemphill L."/>
            <person name="Shang Y."/>
            <person name="Youmans B."/>
            <person name="Ayvaz T."/>
            <person name="Ross M."/>
            <person name="Santibanez J."/>
            <person name="Aqrawi P."/>
            <person name="Gross S."/>
            <person name="Joshi V."/>
            <person name="Fowler G."/>
            <person name="Nazareth L."/>
            <person name="Reid J."/>
            <person name="Worley K."/>
            <person name="Petrosino J."/>
            <person name="Highlander S."/>
            <person name="Gibbs R."/>
        </authorList>
    </citation>
    <scope>NUCLEOTIDE SEQUENCE [LARGE SCALE GENOMIC DNA]</scope>
    <source>
        <strain evidence="3 4">ATCC BAA-614</strain>
    </source>
</reference>
<name>D5P6N0_9MYCO</name>
<feature type="region of interest" description="Disordered" evidence="1">
    <location>
        <begin position="1"/>
        <end position="85"/>
    </location>
</feature>
<dbReference type="HOGENOM" id="CLU_686094_0_0_11"/>
<organism evidence="3 4">
    <name type="scientific">Mycobacterium parascrofulaceum ATCC BAA-614</name>
    <dbReference type="NCBI Taxonomy" id="525368"/>
    <lineage>
        <taxon>Bacteria</taxon>
        <taxon>Bacillati</taxon>
        <taxon>Actinomycetota</taxon>
        <taxon>Actinomycetes</taxon>
        <taxon>Mycobacteriales</taxon>
        <taxon>Mycobacteriaceae</taxon>
        <taxon>Mycobacterium</taxon>
        <taxon>Mycobacterium simiae complex</taxon>
    </lineage>
</organism>
<dbReference type="InterPro" id="IPR014862">
    <property type="entry name" value="TrwC"/>
</dbReference>
<accession>D5P6N0</accession>
<dbReference type="EMBL" id="ADNV01000158">
    <property type="protein sequence ID" value="EFG78268.1"/>
    <property type="molecule type" value="Genomic_DNA"/>
</dbReference>
<dbReference type="eggNOG" id="COG0507">
    <property type="taxonomic scope" value="Bacteria"/>
</dbReference>
<proteinExistence type="predicted"/>
<evidence type="ECO:0000256" key="1">
    <source>
        <dbReference type="SAM" id="MobiDB-lite"/>
    </source>
</evidence>
<feature type="non-terminal residue" evidence="3">
    <location>
        <position position="402"/>
    </location>
</feature>
<protein>
    <submittedName>
        <fullName evidence="3">Conjugative relaxase domain protein</fullName>
    </submittedName>
</protein>